<evidence type="ECO:0000313" key="4">
    <source>
        <dbReference type="Proteomes" id="UP001141327"/>
    </source>
</evidence>
<organism evidence="3 4">
    <name type="scientific">Paratrimastix pyriformis</name>
    <dbReference type="NCBI Taxonomy" id="342808"/>
    <lineage>
        <taxon>Eukaryota</taxon>
        <taxon>Metamonada</taxon>
        <taxon>Preaxostyla</taxon>
        <taxon>Paratrimastigidae</taxon>
        <taxon>Paratrimastix</taxon>
    </lineage>
</organism>
<evidence type="ECO:0000256" key="1">
    <source>
        <dbReference type="SAM" id="MobiDB-lite"/>
    </source>
</evidence>
<protein>
    <recommendedName>
        <fullName evidence="2">Ubiquitin-like domain-containing protein</fullName>
    </recommendedName>
</protein>
<sequence>MASKPQAPPEDDAASVSSYSSESSQSSYSDEEPIPTHQQQRDGGIRLESAIAAPPGERCADRRQEEEELRGADVTVDFTLPDGTHRTQQFKMGHDVQYLKSVLERECGLDFARMRLFLGSRLMPDPLSLNDFPIDIATPVEIRVQIE</sequence>
<gene>
    <name evidence="3" type="ORF">PAPYR_2229</name>
</gene>
<reference evidence="3" key="1">
    <citation type="journal article" date="2022" name="bioRxiv">
        <title>Genomics of Preaxostyla Flagellates Illuminates Evolutionary Transitions and the Path Towards Mitochondrial Loss.</title>
        <authorList>
            <person name="Novak L.V.F."/>
            <person name="Treitli S.C."/>
            <person name="Pyrih J."/>
            <person name="Halakuc P."/>
            <person name="Pipaliya S.V."/>
            <person name="Vacek V."/>
            <person name="Brzon O."/>
            <person name="Soukal P."/>
            <person name="Eme L."/>
            <person name="Dacks J.B."/>
            <person name="Karnkowska A."/>
            <person name="Elias M."/>
            <person name="Hampl V."/>
        </authorList>
    </citation>
    <scope>NUCLEOTIDE SEQUENCE</scope>
    <source>
        <strain evidence="3">RCP-MX</strain>
    </source>
</reference>
<comment type="caution">
    <text evidence="3">The sequence shown here is derived from an EMBL/GenBank/DDBJ whole genome shotgun (WGS) entry which is preliminary data.</text>
</comment>
<feature type="compositionally biased region" description="Basic and acidic residues" evidence="1">
    <location>
        <begin position="58"/>
        <end position="71"/>
    </location>
</feature>
<keyword evidence="4" id="KW-1185">Reference proteome</keyword>
<dbReference type="SUPFAM" id="SSF54236">
    <property type="entry name" value="Ubiquitin-like"/>
    <property type="match status" value="1"/>
</dbReference>
<proteinExistence type="predicted"/>
<dbReference type="PANTHER" id="PTHR41749">
    <property type="entry name" value="UBIQUITIN-LIKE DOMAIN-CONTAINING PROTEIN"/>
    <property type="match status" value="1"/>
</dbReference>
<dbReference type="PANTHER" id="PTHR41749:SF1">
    <property type="entry name" value="UBIQUITIN-LIKE DOMAIN-CONTAINING PROTEIN"/>
    <property type="match status" value="1"/>
</dbReference>
<dbReference type="Proteomes" id="UP001141327">
    <property type="component" value="Unassembled WGS sequence"/>
</dbReference>
<name>A0ABQ8US81_9EUKA</name>
<dbReference type="InterPro" id="IPR029071">
    <property type="entry name" value="Ubiquitin-like_domsf"/>
</dbReference>
<accession>A0ABQ8US81</accession>
<feature type="region of interest" description="Disordered" evidence="1">
    <location>
        <begin position="1"/>
        <end position="72"/>
    </location>
</feature>
<dbReference type="PROSITE" id="PS50053">
    <property type="entry name" value="UBIQUITIN_2"/>
    <property type="match status" value="1"/>
</dbReference>
<evidence type="ECO:0000313" key="3">
    <source>
        <dbReference type="EMBL" id="KAJ4461208.1"/>
    </source>
</evidence>
<dbReference type="InterPro" id="IPR000626">
    <property type="entry name" value="Ubiquitin-like_dom"/>
</dbReference>
<dbReference type="EMBL" id="JAPMOS010000008">
    <property type="protein sequence ID" value="KAJ4461208.1"/>
    <property type="molecule type" value="Genomic_DNA"/>
</dbReference>
<feature type="domain" description="Ubiquitin-like" evidence="2">
    <location>
        <begin position="74"/>
        <end position="147"/>
    </location>
</feature>
<feature type="compositionally biased region" description="Low complexity" evidence="1">
    <location>
        <begin position="14"/>
        <end position="28"/>
    </location>
</feature>
<evidence type="ECO:0000259" key="2">
    <source>
        <dbReference type="PROSITE" id="PS50053"/>
    </source>
</evidence>